<proteinExistence type="predicted"/>
<protein>
    <submittedName>
        <fullName evidence="1">Uncharacterized protein</fullName>
    </submittedName>
</protein>
<reference evidence="1" key="2">
    <citation type="submission" date="2020-09" db="EMBL/GenBank/DDBJ databases">
        <authorList>
            <person name="Sun Q."/>
            <person name="Ohkuma M."/>
        </authorList>
    </citation>
    <scope>NUCLEOTIDE SEQUENCE</scope>
    <source>
        <strain evidence="1">JCM 4122</strain>
    </source>
</reference>
<accession>A0A919EPQ2</accession>
<dbReference type="EMBL" id="BNBE01000002">
    <property type="protein sequence ID" value="GHG05070.1"/>
    <property type="molecule type" value="Genomic_DNA"/>
</dbReference>
<evidence type="ECO:0000313" key="1">
    <source>
        <dbReference type="EMBL" id="GHG05070.1"/>
    </source>
</evidence>
<keyword evidence="2" id="KW-1185">Reference proteome</keyword>
<comment type="caution">
    <text evidence="1">The sequence shown here is derived from an EMBL/GenBank/DDBJ whole genome shotgun (WGS) entry which is preliminary data.</text>
</comment>
<sequence>MLWTIREKAGLDGDWALASTTYQRAATALSSTIGQGSTIHIVLDDGHDQDDEDDEGR</sequence>
<evidence type="ECO:0000313" key="2">
    <source>
        <dbReference type="Proteomes" id="UP000632849"/>
    </source>
</evidence>
<reference evidence="1" key="1">
    <citation type="journal article" date="2014" name="Int. J. Syst. Evol. Microbiol.">
        <title>Complete genome sequence of Corynebacterium casei LMG S-19264T (=DSM 44701T), isolated from a smear-ripened cheese.</title>
        <authorList>
            <consortium name="US DOE Joint Genome Institute (JGI-PGF)"/>
            <person name="Walter F."/>
            <person name="Albersmeier A."/>
            <person name="Kalinowski J."/>
            <person name="Ruckert C."/>
        </authorList>
    </citation>
    <scope>NUCLEOTIDE SEQUENCE</scope>
    <source>
        <strain evidence="1">JCM 4122</strain>
    </source>
</reference>
<dbReference type="Proteomes" id="UP000632849">
    <property type="component" value="Unassembled WGS sequence"/>
</dbReference>
<dbReference type="RefSeq" id="WP_190042422.1">
    <property type="nucleotide sequence ID" value="NZ_BNBE01000002.1"/>
</dbReference>
<gene>
    <name evidence="1" type="ORF">GCM10017667_39720</name>
</gene>
<dbReference type="AlphaFoldDB" id="A0A919EPQ2"/>
<name>A0A919EPQ2_STRFL</name>
<organism evidence="1 2">
    <name type="scientific">Streptomyces filamentosus</name>
    <name type="common">Streptomyces roseosporus</name>
    <dbReference type="NCBI Taxonomy" id="67294"/>
    <lineage>
        <taxon>Bacteria</taxon>
        <taxon>Bacillati</taxon>
        <taxon>Actinomycetota</taxon>
        <taxon>Actinomycetes</taxon>
        <taxon>Kitasatosporales</taxon>
        <taxon>Streptomycetaceae</taxon>
        <taxon>Streptomyces</taxon>
    </lineage>
</organism>